<dbReference type="EMBL" id="JABXWR010000001">
    <property type="protein sequence ID" value="NVO66974.1"/>
    <property type="molecule type" value="Genomic_DNA"/>
</dbReference>
<dbReference type="SMART" id="SM00448">
    <property type="entry name" value="REC"/>
    <property type="match status" value="1"/>
</dbReference>
<dbReference type="SMART" id="SM00086">
    <property type="entry name" value="PAC"/>
    <property type="match status" value="1"/>
</dbReference>
<dbReference type="InterPro" id="IPR011006">
    <property type="entry name" value="CheY-like_superfamily"/>
</dbReference>
<dbReference type="SUPFAM" id="SSF52172">
    <property type="entry name" value="CheY-like"/>
    <property type="match status" value="1"/>
</dbReference>
<evidence type="ECO:0000259" key="3">
    <source>
        <dbReference type="PROSITE" id="PS50109"/>
    </source>
</evidence>
<feature type="domain" description="Histidine kinase" evidence="3">
    <location>
        <begin position="383"/>
        <end position="481"/>
    </location>
</feature>
<proteinExistence type="predicted"/>
<evidence type="ECO:0000313" key="6">
    <source>
        <dbReference type="EMBL" id="NVO66974.1"/>
    </source>
</evidence>
<evidence type="ECO:0000256" key="2">
    <source>
        <dbReference type="PROSITE-ProRule" id="PRU00169"/>
    </source>
</evidence>
<evidence type="ECO:0000256" key="1">
    <source>
        <dbReference type="ARBA" id="ARBA00022553"/>
    </source>
</evidence>
<dbReference type="Gene3D" id="3.30.450.20">
    <property type="entry name" value="PAS domain"/>
    <property type="match status" value="1"/>
</dbReference>
<comment type="caution">
    <text evidence="6">The sequence shown here is derived from an EMBL/GenBank/DDBJ whole genome shotgun (WGS) entry which is preliminary data.</text>
</comment>
<organism evidence="6 7">
    <name type="scientific">Methanofollis tationis</name>
    <dbReference type="NCBI Taxonomy" id="81417"/>
    <lineage>
        <taxon>Archaea</taxon>
        <taxon>Methanobacteriati</taxon>
        <taxon>Methanobacteriota</taxon>
        <taxon>Stenosarchaea group</taxon>
        <taxon>Methanomicrobia</taxon>
        <taxon>Methanomicrobiales</taxon>
        <taxon>Methanomicrobiaceae</taxon>
        <taxon>Methanofollis</taxon>
    </lineage>
</organism>
<dbReference type="CDD" id="cd00075">
    <property type="entry name" value="HATPase"/>
    <property type="match status" value="1"/>
</dbReference>
<dbReference type="InterPro" id="IPR000700">
    <property type="entry name" value="PAS-assoc_C"/>
</dbReference>
<gene>
    <name evidence="6" type="ORF">HWN36_06550</name>
</gene>
<dbReference type="SUPFAM" id="SSF55785">
    <property type="entry name" value="PYP-like sensor domain (PAS domain)"/>
    <property type="match status" value="1"/>
</dbReference>
<keyword evidence="1 2" id="KW-0597">Phosphoprotein</keyword>
<dbReference type="AlphaFoldDB" id="A0A7K4HNY0"/>
<dbReference type="Pfam" id="PF00072">
    <property type="entry name" value="Response_reg"/>
    <property type="match status" value="1"/>
</dbReference>
<feature type="domain" description="Response regulatory" evidence="4">
    <location>
        <begin position="10"/>
        <end position="125"/>
    </location>
</feature>
<protein>
    <submittedName>
        <fullName evidence="6">Response regulator</fullName>
    </submittedName>
</protein>
<evidence type="ECO:0000259" key="5">
    <source>
        <dbReference type="PROSITE" id="PS50113"/>
    </source>
</evidence>
<dbReference type="NCBIfam" id="TIGR00229">
    <property type="entry name" value="sensory_box"/>
    <property type="match status" value="1"/>
</dbReference>
<dbReference type="Pfam" id="PF08447">
    <property type="entry name" value="PAS_3"/>
    <property type="match status" value="1"/>
</dbReference>
<dbReference type="InterPro" id="IPR001610">
    <property type="entry name" value="PAC"/>
</dbReference>
<accession>A0A7K4HNY0</accession>
<feature type="domain" description="PAC" evidence="5">
    <location>
        <begin position="220"/>
        <end position="273"/>
    </location>
</feature>
<dbReference type="PANTHER" id="PTHR43547:SF2">
    <property type="entry name" value="HYBRID SIGNAL TRANSDUCTION HISTIDINE KINASE C"/>
    <property type="match status" value="1"/>
</dbReference>
<reference evidence="6 7" key="1">
    <citation type="submission" date="2020-06" db="EMBL/GenBank/DDBJ databases">
        <title>Methanofollis fontis sp. nov., a methanogen isolated from marine sediments near a cold seep at Four-Way Closure Ridge offshore southwestern Taiwan.</title>
        <authorList>
            <person name="Chen S.-C."/>
            <person name="Teng N.-H."/>
            <person name="Lin Y.-S."/>
            <person name="Lai M.-C."/>
            <person name="Chen H.-H."/>
            <person name="Wang C.-C."/>
        </authorList>
    </citation>
    <scope>NUCLEOTIDE SEQUENCE [LARGE SCALE GENOMIC DNA]</scope>
    <source>
        <strain evidence="6 7">DSM 2702</strain>
    </source>
</reference>
<dbReference type="InterPro" id="IPR001789">
    <property type="entry name" value="Sig_transdc_resp-reg_receiver"/>
</dbReference>
<dbReference type="RefSeq" id="WP_176788615.1">
    <property type="nucleotide sequence ID" value="NZ_JABXWR010000001.1"/>
</dbReference>
<dbReference type="PROSITE" id="PS50113">
    <property type="entry name" value="PAC"/>
    <property type="match status" value="1"/>
</dbReference>
<dbReference type="CDD" id="cd00156">
    <property type="entry name" value="REC"/>
    <property type="match status" value="1"/>
</dbReference>
<dbReference type="InterPro" id="IPR000014">
    <property type="entry name" value="PAS"/>
</dbReference>
<dbReference type="OrthoDB" id="8127at2157"/>
<dbReference type="InterPro" id="IPR005467">
    <property type="entry name" value="His_kinase_dom"/>
</dbReference>
<dbReference type="SMART" id="SM00387">
    <property type="entry name" value="HATPase_c"/>
    <property type="match status" value="1"/>
</dbReference>
<feature type="modified residue" description="4-aspartylphosphate" evidence="2">
    <location>
        <position position="60"/>
    </location>
</feature>
<dbReference type="InterPro" id="IPR036890">
    <property type="entry name" value="HATPase_C_sf"/>
</dbReference>
<dbReference type="Gene3D" id="3.30.565.10">
    <property type="entry name" value="Histidine kinase-like ATPase, C-terminal domain"/>
    <property type="match status" value="1"/>
</dbReference>
<dbReference type="SUPFAM" id="SSF55874">
    <property type="entry name" value="ATPase domain of HSP90 chaperone/DNA topoisomerase II/histidine kinase"/>
    <property type="match status" value="1"/>
</dbReference>
<dbReference type="PROSITE" id="PS50110">
    <property type="entry name" value="RESPONSE_REGULATORY"/>
    <property type="match status" value="1"/>
</dbReference>
<evidence type="ECO:0000313" key="7">
    <source>
        <dbReference type="Proteomes" id="UP000570823"/>
    </source>
</evidence>
<dbReference type="InterPro" id="IPR013655">
    <property type="entry name" value="PAS_fold_3"/>
</dbReference>
<dbReference type="PANTHER" id="PTHR43547">
    <property type="entry name" value="TWO-COMPONENT HISTIDINE KINASE"/>
    <property type="match status" value="1"/>
</dbReference>
<dbReference type="CDD" id="cd00130">
    <property type="entry name" value="PAS"/>
    <property type="match status" value="1"/>
</dbReference>
<evidence type="ECO:0000259" key="4">
    <source>
        <dbReference type="PROSITE" id="PS50110"/>
    </source>
</evidence>
<dbReference type="PROSITE" id="PS50109">
    <property type="entry name" value="HIS_KIN"/>
    <property type="match status" value="1"/>
</dbReference>
<dbReference type="GO" id="GO:0000155">
    <property type="term" value="F:phosphorelay sensor kinase activity"/>
    <property type="evidence" value="ECO:0007669"/>
    <property type="project" value="TreeGrafter"/>
</dbReference>
<dbReference type="Proteomes" id="UP000570823">
    <property type="component" value="Unassembled WGS sequence"/>
</dbReference>
<keyword evidence="7" id="KW-1185">Reference proteome</keyword>
<dbReference type="Pfam" id="PF02518">
    <property type="entry name" value="HATPase_c"/>
    <property type="match status" value="1"/>
</dbReference>
<name>A0A7K4HNY0_9EURY</name>
<sequence length="485" mass="52566">MRARAGGTARVLIVDDDPVVLERAGGYLEVTGGYDCIRASSAEEALSLVGRIGCAAIVSDEQMPGMNGIAFLRALRARGVTVPFILYTGKSRDSVFEEAIDAGASFYVRKGECTPAECAELLHAVRCAIALAGLSESPPGPLSVSEEWLALAVDGAGLAVWNYDLATGTITYNRRWGEIIGSAGAVSENDLAAWQARLHPDDLGRVMDAIVDGIRRENAFSVEYRFRCDDGAWKWILSMGRAHRDDPSGQVSRVTGISQDVTARRRAEEALREANRKLNLLGSITRHDVLNQVTAIAGYTWLMLDTGSLSPFQRDTLRKIQDLVGMISREVEFTRLYADLGVMEPRWQHVGKVAARAAEGLDFRGITFSVATGGLEVFADPLFEKVLFNCFENALRHGGGVSRIEVSFVERETCGEIVVADDGVGVPFAQKKNIFARGIGQHTGFGLFLAKEVLDLTGIGIREQGIPGEGARFVLSVPKGAYRNP</sequence>
<dbReference type="InterPro" id="IPR035965">
    <property type="entry name" value="PAS-like_dom_sf"/>
</dbReference>
<dbReference type="Gene3D" id="3.40.50.2300">
    <property type="match status" value="1"/>
</dbReference>
<dbReference type="InterPro" id="IPR003594">
    <property type="entry name" value="HATPase_dom"/>
</dbReference>